<feature type="compositionally biased region" description="Polar residues" evidence="2">
    <location>
        <begin position="1075"/>
        <end position="1088"/>
    </location>
</feature>
<feature type="region of interest" description="Disordered" evidence="2">
    <location>
        <begin position="1374"/>
        <end position="1396"/>
    </location>
</feature>
<evidence type="ECO:0000313" key="6">
    <source>
        <dbReference type="RefSeq" id="XP_052126953.1"/>
    </source>
</evidence>
<feature type="compositionally biased region" description="Polar residues" evidence="2">
    <location>
        <begin position="187"/>
        <end position="197"/>
    </location>
</feature>
<evidence type="ECO:0000256" key="1">
    <source>
        <dbReference type="SAM" id="Coils"/>
    </source>
</evidence>
<dbReference type="PANTHER" id="PTHR14445">
    <property type="entry name" value="GRB10 INTERACTING GYF PROTEIN"/>
    <property type="match status" value="1"/>
</dbReference>
<dbReference type="PROSITE" id="PS50829">
    <property type="entry name" value="GYF"/>
    <property type="match status" value="1"/>
</dbReference>
<dbReference type="Proteomes" id="UP000504606">
    <property type="component" value="Unplaced"/>
</dbReference>
<feature type="compositionally biased region" description="Basic and acidic residues" evidence="2">
    <location>
        <begin position="259"/>
        <end position="275"/>
    </location>
</feature>
<feature type="compositionally biased region" description="Low complexity" evidence="2">
    <location>
        <begin position="854"/>
        <end position="866"/>
    </location>
</feature>
<feature type="domain" description="GYF" evidence="3">
    <location>
        <begin position="532"/>
        <end position="580"/>
    </location>
</feature>
<evidence type="ECO:0000313" key="4">
    <source>
        <dbReference type="Proteomes" id="UP000504606"/>
    </source>
</evidence>
<feature type="compositionally biased region" description="Polar residues" evidence="2">
    <location>
        <begin position="799"/>
        <end position="815"/>
    </location>
</feature>
<feature type="region of interest" description="Disordered" evidence="2">
    <location>
        <begin position="102"/>
        <end position="460"/>
    </location>
</feature>
<sequence>MTDSMKFGPEWLRNMGQDGCTAPPPMSAPTPRYQLAEHRYGREEMLALFDMQVKAPDPLSTFPGLFVDKTQVPLALIQMTEEETRHWNRGINSDAVLRATGKPPSVTLTTSIRGSRGGTVGPVTLGRGRGRGGFTTYNRGLSYEEGGDSPTGPPHGHLGAPPGGYTRGTRPFDRSQSDRSWSERNGLDTSAEWTATSPRKDFNDRTLGGPSPGRTFTTDSNWRRSRAGEEEDGWRASGTTPEKGKWGGAGASGAARTTSWRDGDRDREREGELAEGRGGYNRAHRPWDHSSNLPEWAVDGADNSSGSFDAQGAFHGGHTYSDEEENGGTVNNSVLRRTRLLSEGNSSGPGKRDGNSNANHRRVVATDRASAERVSEKLTPYLDKQNDVRVPSPSTPPRSEEFKDQESTPIKPVQNSKSDPDLKSKESPSPQAAPPAKSKLKTPPHPSELPNPLTTSASMPAISVPNNIHQENHVDTRQHILREHKSEDAMERMGVVAHDLVAKLMEEEEGPIRDDLGHHHHHSHMGTHVREPEKWFYRDPQGQVQGPFSSEEMAEWFRLGYFNLNLLVRRAKDERFSQLQDLIKVFGGIPFMTEANVPPVKGADPLLMGNPGVGIPMGPGMPKMPMVGIPGMQGIPGVPGVAGVPGVPGIPGEPDIMMMQHQYQVLQQQMFLRQQSQAAAAAAVSKLQQTEGWNTLSPIQQQELVSQHIQMNAHMATMDAGPPILPNASAPSSVMALMSQFQQKSQQQQQPRMPQAKDVPGPQPGQPLDPLQQLIQQMGGLSSRLSPPPSPAQAQQPSNDQLPSDPIQSLLRQLNQQQQQQQQQQHQQVAHHQAAGDSLWGSPLPVYNHGSWLGGVRPPLVGGSVPPSGPMLPPSTASLWGDLNTKEMKTEKQILEEQMLIEEDRKKQQELLRKQEEEEQRRREEEIRARQEAEEANALAVAAEAEKQKKKAEEAKRKEEEARRKEDQRKAEEDRKKQEEAKRQEIARKKEEDKKKKEEDKRRKEEEKERKRREEEEKKRQEEERQQRAREAEEQAKRTEQQRQQAEALRKMQEQQQKQAQAAAAIKTAKVAPWSQPQAAKLNSQPASLSLAEIQRNQKREKEEQLREQQLILQQIQQQNHQNQLSAMLASSLAAAENQAQPAQMQLKWAERKAPPLPEAKTMEQIQREEQERIAKQLERDRAERAERAAAARDVPAPSVGIWGSAPQSLTWGNTSSGPGFWDEVASPAVSPVKPAAQAMKKGTPVKSASASNVPASAQQGAKSANNSAKKKKEEATVLKLFEQTVQRTDEFSQWCHKALASLQPSVDIPTFVGFLRDIESPYEVKDYVRQYLGEGEGSNDFARQFLERRSKWRSERRSKPAADDMCAPAPAVNPVSQQASHDFQEVKGKGKKTKKGKMFKVDQSILGFSVTAAPDRINVGDRDYGEGI</sequence>
<feature type="compositionally biased region" description="Low complexity" evidence="2">
    <location>
        <begin position="1054"/>
        <end position="1072"/>
    </location>
</feature>
<dbReference type="InterPro" id="IPR003169">
    <property type="entry name" value="GYF"/>
</dbReference>
<keyword evidence="1" id="KW-0175">Coiled coil</keyword>
<organism evidence="4 5">
    <name type="scientific">Frankliniella occidentalis</name>
    <name type="common">Western flower thrips</name>
    <name type="synonym">Euthrips occidentalis</name>
    <dbReference type="NCBI Taxonomy" id="133901"/>
    <lineage>
        <taxon>Eukaryota</taxon>
        <taxon>Metazoa</taxon>
        <taxon>Ecdysozoa</taxon>
        <taxon>Arthropoda</taxon>
        <taxon>Hexapoda</taxon>
        <taxon>Insecta</taxon>
        <taxon>Pterygota</taxon>
        <taxon>Neoptera</taxon>
        <taxon>Paraneoptera</taxon>
        <taxon>Thysanoptera</taxon>
        <taxon>Terebrantia</taxon>
        <taxon>Thripoidea</taxon>
        <taxon>Thripidae</taxon>
        <taxon>Frankliniella</taxon>
    </lineage>
</organism>
<accession>A0A6J1SHK5</accession>
<feature type="compositionally biased region" description="Low complexity" evidence="2">
    <location>
        <begin position="768"/>
        <end position="785"/>
    </location>
</feature>
<dbReference type="RefSeq" id="XP_052126953.1">
    <property type="nucleotide sequence ID" value="XM_052270993.1"/>
</dbReference>
<feature type="compositionally biased region" description="Basic and acidic residues" evidence="2">
    <location>
        <begin position="909"/>
        <end position="933"/>
    </location>
</feature>
<feature type="compositionally biased region" description="Basic and acidic residues" evidence="2">
    <location>
        <begin position="944"/>
        <end position="1041"/>
    </location>
</feature>
<dbReference type="OrthoDB" id="48509at2759"/>
<feature type="coiled-coil region" evidence="1">
    <location>
        <begin position="1089"/>
        <end position="1119"/>
    </location>
</feature>
<dbReference type="RefSeq" id="XP_026278076.1">
    <property type="nucleotide sequence ID" value="XM_026422291.2"/>
</dbReference>
<dbReference type="SUPFAM" id="SSF55277">
    <property type="entry name" value="GYF domain"/>
    <property type="match status" value="1"/>
</dbReference>
<dbReference type="KEGG" id="foc:113206286"/>
<feature type="compositionally biased region" description="Low complexity" evidence="2">
    <location>
        <begin position="427"/>
        <end position="437"/>
    </location>
</feature>
<dbReference type="Gene3D" id="3.30.1490.40">
    <property type="match status" value="1"/>
</dbReference>
<feature type="region of interest" description="Disordered" evidence="2">
    <location>
        <begin position="852"/>
        <end position="882"/>
    </location>
</feature>
<evidence type="ECO:0000259" key="3">
    <source>
        <dbReference type="PROSITE" id="PS50829"/>
    </source>
</evidence>
<dbReference type="CTD" id="43842"/>
<evidence type="ECO:0000313" key="5">
    <source>
        <dbReference type="RefSeq" id="XP_026278076.1"/>
    </source>
</evidence>
<feature type="region of interest" description="Disordered" evidence="2">
    <location>
        <begin position="1236"/>
        <end position="1272"/>
    </location>
</feature>
<reference evidence="5 6" key="1">
    <citation type="submission" date="2025-04" db="UniProtKB">
        <authorList>
            <consortium name="RefSeq"/>
        </authorList>
    </citation>
    <scope>IDENTIFICATION</scope>
    <source>
        <tissue evidence="5 6">Whole organism</tissue>
    </source>
</reference>
<gene>
    <name evidence="5 6 7" type="primary">LOC113206286</name>
</gene>
<feature type="compositionally biased region" description="Low complexity" evidence="2">
    <location>
        <begin position="739"/>
        <end position="750"/>
    </location>
</feature>
<feature type="region of interest" description="Disordered" evidence="2">
    <location>
        <begin position="909"/>
        <end position="1088"/>
    </location>
</feature>
<feature type="coiled-coil region" evidence="1">
    <location>
        <begin position="1161"/>
        <end position="1188"/>
    </location>
</feature>
<dbReference type="InterPro" id="IPR035445">
    <property type="entry name" value="GYF-like_dom_sf"/>
</dbReference>
<feature type="region of interest" description="Disordered" evidence="2">
    <location>
        <begin position="739"/>
        <end position="837"/>
    </location>
</feature>
<feature type="compositionally biased region" description="Polar residues" evidence="2">
    <location>
        <begin position="1247"/>
        <end position="1261"/>
    </location>
</feature>
<dbReference type="GeneID" id="113206286"/>
<evidence type="ECO:0000313" key="7">
    <source>
        <dbReference type="RefSeq" id="XP_052126954.1"/>
    </source>
</evidence>
<feature type="compositionally biased region" description="Low complexity" evidence="2">
    <location>
        <begin position="816"/>
        <end position="835"/>
    </location>
</feature>
<dbReference type="RefSeq" id="XP_052126954.1">
    <property type="nucleotide sequence ID" value="XM_052270994.1"/>
</dbReference>
<dbReference type="CDD" id="cd00072">
    <property type="entry name" value="GYF"/>
    <property type="match status" value="1"/>
</dbReference>
<dbReference type="SMART" id="SM00444">
    <property type="entry name" value="GYF"/>
    <property type="match status" value="1"/>
</dbReference>
<dbReference type="PANTHER" id="PTHR14445:SF36">
    <property type="entry name" value="FI03272P-RELATED"/>
    <property type="match status" value="1"/>
</dbReference>
<feature type="compositionally biased region" description="Basic and acidic residues" evidence="2">
    <location>
        <begin position="170"/>
        <end position="186"/>
    </location>
</feature>
<keyword evidence="4" id="KW-1185">Reference proteome</keyword>
<dbReference type="InterPro" id="IPR051640">
    <property type="entry name" value="GRB10-interact_GYF"/>
</dbReference>
<dbReference type="GO" id="GO:0005829">
    <property type="term" value="C:cytosol"/>
    <property type="evidence" value="ECO:0007669"/>
    <property type="project" value="TreeGrafter"/>
</dbReference>
<protein>
    <submittedName>
        <fullName evidence="5 6">GRB10-interacting GYF protein 2</fullName>
    </submittedName>
</protein>
<dbReference type="Pfam" id="PF02213">
    <property type="entry name" value="GYF"/>
    <property type="match status" value="1"/>
</dbReference>
<name>A0A6J1SHK5_FRAOC</name>
<evidence type="ECO:0000256" key="2">
    <source>
        <dbReference type="SAM" id="MobiDB-lite"/>
    </source>
</evidence>
<proteinExistence type="predicted"/>